<name>A0A3G1KYL0_FORW1</name>
<dbReference type="OrthoDB" id="34339at2"/>
<dbReference type="KEGG" id="fwa:DCMF_24995"/>
<evidence type="ECO:0008006" key="3">
    <source>
        <dbReference type="Google" id="ProtNLM"/>
    </source>
</evidence>
<sequence>MVREVSEFSLPVPGVRLFEKNEVLVLHADKRLFTLNSSVWGGGFHSPYFVINQQVHKNYCGEDPAGDLAGTIEAMGLIPEQCVGMMTAAHVKDAALEYEISSPLSVVAIATAGTSNAMAAGGTPPPFAFGVVGTINIIVLIDGDLTAGGMVNAVITATEAKTMALQDLEIKDVFTGEPASGTSTDAVVVAVTGKGEKLPYAGTATQIGGMIGRTVRKAVTEAIGRYLRYRELNG</sequence>
<evidence type="ECO:0000313" key="1">
    <source>
        <dbReference type="EMBL" id="ATW27576.1"/>
    </source>
</evidence>
<dbReference type="InterPro" id="IPR002808">
    <property type="entry name" value="AdoCbi_amidolase"/>
</dbReference>
<dbReference type="Pfam" id="PF01955">
    <property type="entry name" value="CbiZ"/>
    <property type="match status" value="1"/>
</dbReference>
<dbReference type="AlphaFoldDB" id="A0A3G1KYL0"/>
<reference evidence="1 2" key="1">
    <citation type="submission" date="2016-10" db="EMBL/GenBank/DDBJ databases">
        <title>Complete Genome Sequence of Peptococcaceae strain DCMF.</title>
        <authorList>
            <person name="Edwards R.J."/>
            <person name="Holland S.I."/>
            <person name="Deshpande N.P."/>
            <person name="Wong Y.K."/>
            <person name="Ertan H."/>
            <person name="Manefield M."/>
            <person name="Russell T.L."/>
            <person name="Lee M.J."/>
        </authorList>
    </citation>
    <scope>NUCLEOTIDE SEQUENCE [LARGE SCALE GENOMIC DNA]</scope>
    <source>
        <strain evidence="1 2">DCMF</strain>
    </source>
</reference>
<organism evidence="1 2">
    <name type="scientific">Formimonas warabiya</name>
    <dbReference type="NCBI Taxonomy" id="1761012"/>
    <lineage>
        <taxon>Bacteria</taxon>
        <taxon>Bacillati</taxon>
        <taxon>Bacillota</taxon>
        <taxon>Clostridia</taxon>
        <taxon>Eubacteriales</taxon>
        <taxon>Peptococcaceae</taxon>
        <taxon>Candidatus Formimonas</taxon>
    </lineage>
</organism>
<accession>A0A3G1KYL0</accession>
<gene>
    <name evidence="1" type="ORF">DCMF_24995</name>
</gene>
<dbReference type="PANTHER" id="PTHR35336:SF5">
    <property type="entry name" value="ADENOSYLCOBINAMIDE AMIDOHYDROLASE"/>
    <property type="match status" value="1"/>
</dbReference>
<proteinExistence type="predicted"/>
<dbReference type="Proteomes" id="UP000323521">
    <property type="component" value="Chromosome"/>
</dbReference>
<keyword evidence="2" id="KW-1185">Reference proteome</keyword>
<dbReference type="PANTHER" id="PTHR35336">
    <property type="entry name" value="ADENOSYLCOBINAMIDE AMIDOHYDROLASE"/>
    <property type="match status" value="1"/>
</dbReference>
<dbReference type="InterPro" id="IPR052209">
    <property type="entry name" value="CbiZ"/>
</dbReference>
<evidence type="ECO:0000313" key="2">
    <source>
        <dbReference type="Proteomes" id="UP000323521"/>
    </source>
</evidence>
<dbReference type="EMBL" id="CP017634">
    <property type="protein sequence ID" value="ATW27576.1"/>
    <property type="molecule type" value="Genomic_DNA"/>
</dbReference>
<protein>
    <recommendedName>
        <fullName evidence="3">Adenosylcobinamide amidohydrolase</fullName>
    </recommendedName>
</protein>